<sequence>MPYVLHNQSSGELHACMQVNHYDLGYYGVKAWETKEQAEAECADLLREGHLTGDWQVLQVEEQTLKLSNVKLKNNPAYVVFWSDQSLRVSRRETNEL</sequence>
<dbReference type="Proteomes" id="UP000677918">
    <property type="component" value="Unassembled WGS sequence"/>
</dbReference>
<dbReference type="RefSeq" id="WP_213410350.1">
    <property type="nucleotide sequence ID" value="NZ_BOVK01000006.1"/>
</dbReference>
<dbReference type="EMBL" id="BOVK01000006">
    <property type="protein sequence ID" value="GIQ67714.1"/>
    <property type="molecule type" value="Genomic_DNA"/>
</dbReference>
<proteinExistence type="predicted"/>
<keyword evidence="2" id="KW-1185">Reference proteome</keyword>
<evidence type="ECO:0000313" key="2">
    <source>
        <dbReference type="Proteomes" id="UP000677918"/>
    </source>
</evidence>
<accession>A0A8J4M0Q0</accession>
<dbReference type="AlphaFoldDB" id="A0A8J4M0Q0"/>
<protein>
    <submittedName>
        <fullName evidence="1">Uncharacterized protein</fullName>
    </submittedName>
</protein>
<gene>
    <name evidence="1" type="ORF">XYCOK13_05380</name>
</gene>
<reference evidence="1" key="1">
    <citation type="submission" date="2021-04" db="EMBL/GenBank/DDBJ databases">
        <title>Draft genome sequence of Xylanibacillus composti strain K13.</title>
        <authorList>
            <person name="Uke A."/>
            <person name="Chhe C."/>
            <person name="Baramee S."/>
            <person name="Kosugi A."/>
        </authorList>
    </citation>
    <scope>NUCLEOTIDE SEQUENCE</scope>
    <source>
        <strain evidence="1">K13</strain>
    </source>
</reference>
<organism evidence="1 2">
    <name type="scientific">Xylanibacillus composti</name>
    <dbReference type="NCBI Taxonomy" id="1572762"/>
    <lineage>
        <taxon>Bacteria</taxon>
        <taxon>Bacillati</taxon>
        <taxon>Bacillota</taxon>
        <taxon>Bacilli</taxon>
        <taxon>Bacillales</taxon>
        <taxon>Paenibacillaceae</taxon>
        <taxon>Xylanibacillus</taxon>
    </lineage>
</organism>
<evidence type="ECO:0000313" key="1">
    <source>
        <dbReference type="EMBL" id="GIQ67714.1"/>
    </source>
</evidence>
<comment type="caution">
    <text evidence="1">The sequence shown here is derived from an EMBL/GenBank/DDBJ whole genome shotgun (WGS) entry which is preliminary data.</text>
</comment>
<name>A0A8J4M0Q0_9BACL</name>